<dbReference type="InterPro" id="IPR000085">
    <property type="entry name" value="RuvA"/>
</dbReference>
<sequence>MIGKLKGILSEVNKNIGLIETSGGVFYQVYLTPFLISHTSPKSPITLYTYLQVRDDALVLFGFQTREEHDFFLMLLSVPGVGPKTAYGIISISNIDEIIEATKKNDLDYFTKIPGLGKKTGLKIILELSQKLKTEFKFQDTVLSEDDRTVVDALIALGYKSSEAKQKLGKIDKNLSIEEKVKQVLSSSG</sequence>
<comment type="function">
    <text evidence="6">The RuvA-RuvB-RuvC complex processes Holliday junction (HJ) DNA during genetic recombination and DNA repair, while the RuvA-RuvB complex plays an important role in the rescue of blocked DNA replication forks via replication fork reversal (RFR). RuvA specifically binds to HJ cruciform DNA, conferring on it an open structure. The RuvB hexamer acts as an ATP-dependent pump, pulling dsDNA into and through the RuvAB complex. HJ branch migration allows RuvC to scan DNA until it finds its consensus sequence, where it cleaves and resolves the cruciform DNA.</text>
</comment>
<gene>
    <name evidence="6 8" type="primary">ruvA</name>
    <name evidence="8" type="ORF">CO083_00445</name>
</gene>
<dbReference type="Pfam" id="PF14520">
    <property type="entry name" value="HHH_5"/>
    <property type="match status" value="1"/>
</dbReference>
<feature type="region of interest" description="Domain I" evidence="6">
    <location>
        <begin position="1"/>
        <end position="64"/>
    </location>
</feature>
<evidence type="ECO:0000313" key="8">
    <source>
        <dbReference type="EMBL" id="PJB89617.1"/>
    </source>
</evidence>
<evidence type="ECO:0000259" key="7">
    <source>
        <dbReference type="SMART" id="SM00278"/>
    </source>
</evidence>
<dbReference type="CDD" id="cd14332">
    <property type="entry name" value="UBA_RuvA_C"/>
    <property type="match status" value="1"/>
</dbReference>
<evidence type="ECO:0000256" key="5">
    <source>
        <dbReference type="ARBA" id="ARBA00023204"/>
    </source>
</evidence>
<organism evidence="8 9">
    <name type="scientific">Candidatus Roizmanbacteria bacterium CG_4_9_14_0_8_um_filter_34_12</name>
    <dbReference type="NCBI Taxonomy" id="1974840"/>
    <lineage>
        <taxon>Bacteria</taxon>
        <taxon>Candidatus Roizmaniibacteriota</taxon>
    </lineage>
</organism>
<dbReference type="Gene3D" id="2.40.50.140">
    <property type="entry name" value="Nucleic acid-binding proteins"/>
    <property type="match status" value="1"/>
</dbReference>
<keyword evidence="3 6" id="KW-0238">DNA-binding</keyword>
<comment type="caution">
    <text evidence="6">Lacks conserved residue(s) required for the propagation of feature annotation.</text>
</comment>
<keyword evidence="4 6" id="KW-0233">DNA recombination</keyword>
<dbReference type="GO" id="GO:0009378">
    <property type="term" value="F:four-way junction helicase activity"/>
    <property type="evidence" value="ECO:0007669"/>
    <property type="project" value="InterPro"/>
</dbReference>
<dbReference type="Pfam" id="PF07499">
    <property type="entry name" value="RuvA_C"/>
    <property type="match status" value="1"/>
</dbReference>
<comment type="subunit">
    <text evidence="6">Homotetramer. Forms an RuvA(8)-RuvB(12)-Holliday junction (HJ) complex. HJ DNA is sandwiched between 2 RuvA tetramers; dsDNA enters through RuvA and exits via RuvB. An RuvB hexamer assembles on each DNA strand where it exits the tetramer. Each RuvB hexamer is contacted by two RuvA subunits (via domain III) on 2 adjacent RuvB subunits; this complex drives branch migration. In the full resolvosome a probable DNA-RuvA(4)-RuvB(12)-RuvC(2) complex forms which resolves the HJ.</text>
</comment>
<dbReference type="InterPro" id="IPR011114">
    <property type="entry name" value="RuvA_C"/>
</dbReference>
<dbReference type="SUPFAM" id="SSF47781">
    <property type="entry name" value="RuvA domain 2-like"/>
    <property type="match status" value="1"/>
</dbReference>
<dbReference type="InterPro" id="IPR010994">
    <property type="entry name" value="RuvA_2-like"/>
</dbReference>
<dbReference type="NCBIfam" id="TIGR00084">
    <property type="entry name" value="ruvA"/>
    <property type="match status" value="1"/>
</dbReference>
<comment type="domain">
    <text evidence="6">Has three domains with a flexible linker between the domains II and III and assumes an 'L' shape. Domain III is highly mobile and contacts RuvB.</text>
</comment>
<accession>A0A2M8DE53</accession>
<comment type="similarity">
    <text evidence="6">Belongs to the RuvA family.</text>
</comment>
<evidence type="ECO:0000256" key="4">
    <source>
        <dbReference type="ARBA" id="ARBA00023172"/>
    </source>
</evidence>
<dbReference type="GO" id="GO:0006310">
    <property type="term" value="P:DNA recombination"/>
    <property type="evidence" value="ECO:0007669"/>
    <property type="project" value="UniProtKB-UniRule"/>
</dbReference>
<keyword evidence="2 6" id="KW-0227">DNA damage</keyword>
<evidence type="ECO:0000256" key="1">
    <source>
        <dbReference type="ARBA" id="ARBA00022490"/>
    </source>
</evidence>
<feature type="region of interest" description="Domain III" evidence="6">
    <location>
        <begin position="148"/>
        <end position="189"/>
    </location>
</feature>
<feature type="region of interest" description="Domain II" evidence="6">
    <location>
        <begin position="65"/>
        <end position="142"/>
    </location>
</feature>
<dbReference type="InterPro" id="IPR012340">
    <property type="entry name" value="NA-bd_OB-fold"/>
</dbReference>
<dbReference type="EMBL" id="PFTH01000017">
    <property type="protein sequence ID" value="PJB89617.1"/>
    <property type="molecule type" value="Genomic_DNA"/>
</dbReference>
<comment type="subcellular location">
    <subcellularLocation>
        <location evidence="6">Cytoplasm</location>
    </subcellularLocation>
</comment>
<keyword evidence="1 6" id="KW-0963">Cytoplasm</keyword>
<keyword evidence="5 6" id="KW-0234">DNA repair</keyword>
<feature type="domain" description="Helix-hairpin-helix DNA-binding motif class 1" evidence="7">
    <location>
        <begin position="108"/>
        <end position="127"/>
    </location>
</feature>
<reference evidence="9" key="1">
    <citation type="submission" date="2017-09" db="EMBL/GenBank/DDBJ databases">
        <title>Depth-based differentiation of microbial function through sediment-hosted aquifers and enrichment of novel symbionts in the deep terrestrial subsurface.</title>
        <authorList>
            <person name="Probst A.J."/>
            <person name="Ladd B."/>
            <person name="Jarett J.K."/>
            <person name="Geller-Mcgrath D.E."/>
            <person name="Sieber C.M.K."/>
            <person name="Emerson J.B."/>
            <person name="Anantharaman K."/>
            <person name="Thomas B.C."/>
            <person name="Malmstrom R."/>
            <person name="Stieglmeier M."/>
            <person name="Klingl A."/>
            <person name="Woyke T."/>
            <person name="Ryan C.M."/>
            <person name="Banfield J.F."/>
        </authorList>
    </citation>
    <scope>NUCLEOTIDE SEQUENCE [LARGE SCALE GENOMIC DNA]</scope>
</reference>
<dbReference type="AlphaFoldDB" id="A0A2M8DE53"/>
<dbReference type="GO" id="GO:0009379">
    <property type="term" value="C:Holliday junction helicase complex"/>
    <property type="evidence" value="ECO:0007669"/>
    <property type="project" value="InterPro"/>
</dbReference>
<name>A0A2M8DE53_9BACT</name>
<dbReference type="GO" id="GO:0006281">
    <property type="term" value="P:DNA repair"/>
    <property type="evidence" value="ECO:0007669"/>
    <property type="project" value="UniProtKB-UniRule"/>
</dbReference>
<comment type="caution">
    <text evidence="8">The sequence shown here is derived from an EMBL/GenBank/DDBJ whole genome shotgun (WGS) entry which is preliminary data.</text>
</comment>
<evidence type="ECO:0000256" key="2">
    <source>
        <dbReference type="ARBA" id="ARBA00022763"/>
    </source>
</evidence>
<dbReference type="Pfam" id="PF01330">
    <property type="entry name" value="RuvA_N"/>
    <property type="match status" value="1"/>
</dbReference>
<evidence type="ECO:0000256" key="3">
    <source>
        <dbReference type="ARBA" id="ARBA00023125"/>
    </source>
</evidence>
<dbReference type="Proteomes" id="UP000229706">
    <property type="component" value="Unassembled WGS sequence"/>
</dbReference>
<dbReference type="GO" id="GO:0005737">
    <property type="term" value="C:cytoplasm"/>
    <property type="evidence" value="ECO:0007669"/>
    <property type="project" value="UniProtKB-SubCell"/>
</dbReference>
<proteinExistence type="inferred from homology"/>
<protein>
    <recommendedName>
        <fullName evidence="6">Holliday junction branch migration complex subunit RuvA</fullName>
    </recommendedName>
</protein>
<dbReference type="GO" id="GO:0048476">
    <property type="term" value="C:Holliday junction resolvase complex"/>
    <property type="evidence" value="ECO:0007669"/>
    <property type="project" value="UniProtKB-UniRule"/>
</dbReference>
<dbReference type="InterPro" id="IPR013849">
    <property type="entry name" value="DNA_helicase_Holl-junc_RuvA_I"/>
</dbReference>
<evidence type="ECO:0000313" key="9">
    <source>
        <dbReference type="Proteomes" id="UP000229706"/>
    </source>
</evidence>
<dbReference type="Gene3D" id="1.10.8.10">
    <property type="entry name" value="DNA helicase RuvA subunit, C-terminal domain"/>
    <property type="match status" value="1"/>
</dbReference>
<dbReference type="SUPFAM" id="SSF50249">
    <property type="entry name" value="Nucleic acid-binding proteins"/>
    <property type="match status" value="1"/>
</dbReference>
<dbReference type="HAMAP" id="MF_00031">
    <property type="entry name" value="DNA_HJ_migration_RuvA"/>
    <property type="match status" value="1"/>
</dbReference>
<dbReference type="Gene3D" id="1.10.150.20">
    <property type="entry name" value="5' to 3' exonuclease, C-terminal subdomain"/>
    <property type="match status" value="1"/>
</dbReference>
<evidence type="ECO:0000256" key="6">
    <source>
        <dbReference type="HAMAP-Rule" id="MF_00031"/>
    </source>
</evidence>
<dbReference type="SMART" id="SM00278">
    <property type="entry name" value="HhH1"/>
    <property type="match status" value="2"/>
</dbReference>
<feature type="domain" description="Helix-hairpin-helix DNA-binding motif class 1" evidence="7">
    <location>
        <begin position="73"/>
        <end position="92"/>
    </location>
</feature>
<dbReference type="GO" id="GO:0000400">
    <property type="term" value="F:four-way junction DNA binding"/>
    <property type="evidence" value="ECO:0007669"/>
    <property type="project" value="UniProtKB-UniRule"/>
</dbReference>
<dbReference type="GO" id="GO:0005524">
    <property type="term" value="F:ATP binding"/>
    <property type="evidence" value="ECO:0007669"/>
    <property type="project" value="InterPro"/>
</dbReference>
<dbReference type="InterPro" id="IPR003583">
    <property type="entry name" value="Hlx-hairpin-Hlx_DNA-bd_motif"/>
</dbReference>